<dbReference type="Proteomes" id="UP001295794">
    <property type="component" value="Unassembled WGS sequence"/>
</dbReference>
<dbReference type="InterPro" id="IPR036291">
    <property type="entry name" value="NAD(P)-bd_dom_sf"/>
</dbReference>
<reference evidence="4" key="1">
    <citation type="submission" date="2023-11" db="EMBL/GenBank/DDBJ databases">
        <authorList>
            <person name="De Vega J J."/>
            <person name="De Vega J J."/>
        </authorList>
    </citation>
    <scope>NUCLEOTIDE SEQUENCE</scope>
</reference>
<dbReference type="PANTHER" id="PTHR42760:SF5">
    <property type="entry name" value="2-DEHYDRO-3-DEOXY-D-GLUCONATE 5-DEHYDROGENASE"/>
    <property type="match status" value="1"/>
</dbReference>
<dbReference type="Gene3D" id="3.40.50.720">
    <property type="entry name" value="NAD(P)-binding Rossmann-like Domain"/>
    <property type="match status" value="1"/>
</dbReference>
<evidence type="ECO:0008006" key="6">
    <source>
        <dbReference type="Google" id="ProtNLM"/>
    </source>
</evidence>
<evidence type="ECO:0000313" key="5">
    <source>
        <dbReference type="Proteomes" id="UP001295794"/>
    </source>
</evidence>
<dbReference type="PANTHER" id="PTHR42760">
    <property type="entry name" value="SHORT-CHAIN DEHYDROGENASES/REDUCTASES FAMILY MEMBER"/>
    <property type="match status" value="1"/>
</dbReference>
<keyword evidence="2" id="KW-0521">NADP</keyword>
<comment type="similarity">
    <text evidence="1">Belongs to the short-chain dehydrogenases/reductases (SDR) family.</text>
</comment>
<organism evidence="4 5">
    <name type="scientific">Mycena citricolor</name>
    <dbReference type="NCBI Taxonomy" id="2018698"/>
    <lineage>
        <taxon>Eukaryota</taxon>
        <taxon>Fungi</taxon>
        <taxon>Dikarya</taxon>
        <taxon>Basidiomycota</taxon>
        <taxon>Agaricomycotina</taxon>
        <taxon>Agaricomycetes</taxon>
        <taxon>Agaricomycetidae</taxon>
        <taxon>Agaricales</taxon>
        <taxon>Marasmiineae</taxon>
        <taxon>Mycenaceae</taxon>
        <taxon>Mycena</taxon>
    </lineage>
</organism>
<proteinExistence type="inferred from homology"/>
<dbReference type="AlphaFoldDB" id="A0AAD2HRZ4"/>
<accession>A0AAD2HRZ4</accession>
<dbReference type="PRINTS" id="PR00080">
    <property type="entry name" value="SDRFAMILY"/>
</dbReference>
<comment type="caution">
    <text evidence="4">The sequence shown here is derived from an EMBL/GenBank/DDBJ whole genome shotgun (WGS) entry which is preliminary data.</text>
</comment>
<dbReference type="SUPFAM" id="SSF51735">
    <property type="entry name" value="NAD(P)-binding Rossmann-fold domains"/>
    <property type="match status" value="1"/>
</dbReference>
<dbReference type="Pfam" id="PF13561">
    <property type="entry name" value="adh_short_C2"/>
    <property type="match status" value="1"/>
</dbReference>
<evidence type="ECO:0000256" key="1">
    <source>
        <dbReference type="ARBA" id="ARBA00006484"/>
    </source>
</evidence>
<evidence type="ECO:0000256" key="3">
    <source>
        <dbReference type="ARBA" id="ARBA00023002"/>
    </source>
</evidence>
<protein>
    <recommendedName>
        <fullName evidence="6">2-deoxy-D-gluconate 3-dehydrogenase</fullName>
    </recommendedName>
</protein>
<dbReference type="PRINTS" id="PR00081">
    <property type="entry name" value="GDHRDH"/>
</dbReference>
<name>A0AAD2HRZ4_9AGAR</name>
<evidence type="ECO:0000256" key="2">
    <source>
        <dbReference type="ARBA" id="ARBA00022857"/>
    </source>
</evidence>
<keyword evidence="5" id="KW-1185">Reference proteome</keyword>
<keyword evidence="3" id="KW-0560">Oxidoreductase</keyword>
<evidence type="ECO:0000313" key="4">
    <source>
        <dbReference type="EMBL" id="CAK5281324.1"/>
    </source>
</evidence>
<dbReference type="InterPro" id="IPR002347">
    <property type="entry name" value="SDR_fam"/>
</dbReference>
<sequence length="178" mass="19202">MGLSIDILVNCGGIQRRAPAETFSDDYWNEVLQVNLQAVWTLSRDCGRHMLAKRGVGFTGRRGKIINVASLLSYQGGLTVPAYAASKHGVLGLIKALSNEWSSKGVNVNGISPGYIATEMNTALIADPTQSRQIMERIPIARWGAPEDFEGAVVFLASRASDYVCGESLVVDGGWMGR</sequence>
<dbReference type="PROSITE" id="PS00061">
    <property type="entry name" value="ADH_SHORT"/>
    <property type="match status" value="1"/>
</dbReference>
<dbReference type="EMBL" id="CAVNYO010000444">
    <property type="protein sequence ID" value="CAK5281324.1"/>
    <property type="molecule type" value="Genomic_DNA"/>
</dbReference>
<dbReference type="GO" id="GO:0016616">
    <property type="term" value="F:oxidoreductase activity, acting on the CH-OH group of donors, NAD or NADP as acceptor"/>
    <property type="evidence" value="ECO:0007669"/>
    <property type="project" value="TreeGrafter"/>
</dbReference>
<gene>
    <name evidence="4" type="ORF">MYCIT1_LOCUS32363</name>
</gene>
<dbReference type="InterPro" id="IPR020904">
    <property type="entry name" value="Sc_DH/Rdtase_CS"/>
</dbReference>